<protein>
    <submittedName>
        <fullName evidence="1">GTP cyclohydrolase I</fullName>
        <ecNumber evidence="1">3.5.4.16</ecNumber>
    </submittedName>
</protein>
<gene>
    <name evidence="1" type="primary">folE</name>
    <name evidence="1" type="ORF">PI23P_10030</name>
</gene>
<dbReference type="EMBL" id="AAOG01000002">
    <property type="protein sequence ID" value="EAR12958.1"/>
    <property type="molecule type" value="Genomic_DNA"/>
</dbReference>
<proteinExistence type="predicted"/>
<keyword evidence="1" id="KW-0378">Hydrolase</keyword>
<dbReference type="HOGENOM" id="CLU_3237480_0_0_10"/>
<dbReference type="AlphaFoldDB" id="A4C0L5"/>
<comment type="caution">
    <text evidence="1">The sequence shown here is derived from an EMBL/GenBank/DDBJ whole genome shotgun (WGS) entry which is preliminary data.</text>
</comment>
<accession>A4C0L5</accession>
<sequence>MLIIAIGLNATKLFIYSSFFIATEKISFPYHNGNTKNLSVYSE</sequence>
<dbReference type="Proteomes" id="UP000003053">
    <property type="component" value="Unassembled WGS sequence"/>
</dbReference>
<dbReference type="EC" id="3.5.4.16" evidence="1"/>
<reference evidence="1 2" key="1">
    <citation type="submission" date="2006-02" db="EMBL/GenBank/DDBJ databases">
        <authorList>
            <person name="Murray A."/>
            <person name="Staley J."/>
            <person name="Ferriera S."/>
            <person name="Johnson J."/>
            <person name="Kravitz S."/>
            <person name="Halpern A."/>
            <person name="Remington K."/>
            <person name="Beeson K."/>
            <person name="Tran B."/>
            <person name="Rogers Y.-H."/>
            <person name="Friedman R."/>
            <person name="Venter J.C."/>
        </authorList>
    </citation>
    <scope>NUCLEOTIDE SEQUENCE [LARGE SCALE GENOMIC DNA]</scope>
    <source>
        <strain evidence="1 2">23-P</strain>
    </source>
</reference>
<evidence type="ECO:0000313" key="1">
    <source>
        <dbReference type="EMBL" id="EAR12958.1"/>
    </source>
</evidence>
<evidence type="ECO:0000313" key="2">
    <source>
        <dbReference type="Proteomes" id="UP000003053"/>
    </source>
</evidence>
<dbReference type="GO" id="GO:0003934">
    <property type="term" value="F:GTP cyclohydrolase I activity"/>
    <property type="evidence" value="ECO:0007669"/>
    <property type="project" value="UniProtKB-EC"/>
</dbReference>
<dbReference type="STRING" id="313594.PI23P_10030"/>
<keyword evidence="2" id="KW-1185">Reference proteome</keyword>
<organism evidence="1 2">
    <name type="scientific">Polaribacter irgensii 23-P</name>
    <dbReference type="NCBI Taxonomy" id="313594"/>
    <lineage>
        <taxon>Bacteria</taxon>
        <taxon>Pseudomonadati</taxon>
        <taxon>Bacteroidota</taxon>
        <taxon>Flavobacteriia</taxon>
        <taxon>Flavobacteriales</taxon>
        <taxon>Flavobacteriaceae</taxon>
    </lineage>
</organism>
<name>A4C0L5_9FLAO</name>